<reference evidence="2 3" key="1">
    <citation type="submission" date="2019-01" db="EMBL/GenBank/DDBJ databases">
        <authorList>
            <person name="Chen W.-M."/>
        </authorList>
    </citation>
    <scope>NUCLEOTIDE SEQUENCE [LARGE SCALE GENOMIC DNA]</scope>
    <source>
        <strain evidence="2 3">KYPC3</strain>
    </source>
</reference>
<evidence type="ECO:0008006" key="4">
    <source>
        <dbReference type="Google" id="ProtNLM"/>
    </source>
</evidence>
<comment type="caution">
    <text evidence="2">The sequence shown here is derived from an EMBL/GenBank/DDBJ whole genome shotgun (WGS) entry which is preliminary data.</text>
</comment>
<dbReference type="RefSeq" id="WP_127701276.1">
    <property type="nucleotide sequence ID" value="NZ_SACS01000038.1"/>
</dbReference>
<keyword evidence="3" id="KW-1185">Reference proteome</keyword>
<keyword evidence="1" id="KW-0812">Transmembrane</keyword>
<evidence type="ECO:0000313" key="2">
    <source>
        <dbReference type="EMBL" id="RVU31858.1"/>
    </source>
</evidence>
<keyword evidence="1" id="KW-0472">Membrane</keyword>
<feature type="transmembrane region" description="Helical" evidence="1">
    <location>
        <begin position="44"/>
        <end position="66"/>
    </location>
</feature>
<organism evidence="2 3">
    <name type="scientific">Rheinheimera riviphila</name>
    <dbReference type="NCBI Taxonomy" id="1834037"/>
    <lineage>
        <taxon>Bacteria</taxon>
        <taxon>Pseudomonadati</taxon>
        <taxon>Pseudomonadota</taxon>
        <taxon>Gammaproteobacteria</taxon>
        <taxon>Chromatiales</taxon>
        <taxon>Chromatiaceae</taxon>
        <taxon>Rheinheimera</taxon>
    </lineage>
</organism>
<dbReference type="Pfam" id="PF19588">
    <property type="entry name" value="SxtJ"/>
    <property type="match status" value="1"/>
</dbReference>
<dbReference type="AlphaFoldDB" id="A0A437QBC2"/>
<dbReference type="InterPro" id="IPR045781">
    <property type="entry name" value="SxtJ"/>
</dbReference>
<name>A0A437QBC2_9GAMM</name>
<sequence length="137" mass="15518">MLKAKLLKPTDHAGLRRFGVSIGLALPLIFMALLPWLFNYSTPLWPVLIPLWLLPLAMLTPGLLYYPYRLWMAVFGVVGIINTYLILSLVFVLLITPMGLLLRLLGKLQYQKSRSVSEHSNWQNSVAPAAKNLEEPF</sequence>
<dbReference type="OrthoDB" id="9790341at2"/>
<gene>
    <name evidence="2" type="ORF">EOE67_19890</name>
</gene>
<accession>A0A437QBC2</accession>
<dbReference type="EMBL" id="SACS01000038">
    <property type="protein sequence ID" value="RVU31858.1"/>
    <property type="molecule type" value="Genomic_DNA"/>
</dbReference>
<keyword evidence="1" id="KW-1133">Transmembrane helix</keyword>
<proteinExistence type="predicted"/>
<evidence type="ECO:0000313" key="3">
    <source>
        <dbReference type="Proteomes" id="UP000283077"/>
    </source>
</evidence>
<dbReference type="Proteomes" id="UP000283077">
    <property type="component" value="Unassembled WGS sequence"/>
</dbReference>
<feature type="transmembrane region" description="Helical" evidence="1">
    <location>
        <begin position="73"/>
        <end position="95"/>
    </location>
</feature>
<feature type="transmembrane region" description="Helical" evidence="1">
    <location>
        <begin position="20"/>
        <end position="38"/>
    </location>
</feature>
<evidence type="ECO:0000256" key="1">
    <source>
        <dbReference type="SAM" id="Phobius"/>
    </source>
</evidence>
<protein>
    <recommendedName>
        <fullName evidence="4">SxtJ</fullName>
    </recommendedName>
</protein>